<evidence type="ECO:0000256" key="7">
    <source>
        <dbReference type="ARBA" id="ARBA00022723"/>
    </source>
</evidence>
<dbReference type="PROSITE" id="PS50103">
    <property type="entry name" value="ZF_C3H1"/>
    <property type="match status" value="2"/>
</dbReference>
<feature type="zinc finger region" description="C3H1-type" evidence="18">
    <location>
        <begin position="99"/>
        <end position="127"/>
    </location>
</feature>
<comment type="cofactor">
    <cofactor evidence="1 19">
        <name>FMN</name>
        <dbReference type="ChEBI" id="CHEBI:58210"/>
    </cofactor>
</comment>
<evidence type="ECO:0000256" key="5">
    <source>
        <dbReference type="ARBA" id="ARBA00022664"/>
    </source>
</evidence>
<dbReference type="InterPro" id="IPR000571">
    <property type="entry name" value="Znf_CCCH"/>
</dbReference>
<evidence type="ECO:0000256" key="8">
    <source>
        <dbReference type="ARBA" id="ARBA00022737"/>
    </source>
</evidence>
<dbReference type="InterPro" id="IPR013785">
    <property type="entry name" value="Aldolase_TIM"/>
</dbReference>
<dbReference type="PANTHER" id="PTHR45846">
    <property type="entry name" value="TRNA-DIHYDROURIDINE(47) SYNTHASE [NAD(P)(+)]-LIKE"/>
    <property type="match status" value="1"/>
</dbReference>
<evidence type="ECO:0000256" key="15">
    <source>
        <dbReference type="ARBA" id="ARBA00048342"/>
    </source>
</evidence>
<keyword evidence="7 18" id="KW-0479">Metal-binding</keyword>
<evidence type="ECO:0000256" key="1">
    <source>
        <dbReference type="ARBA" id="ARBA00001917"/>
    </source>
</evidence>
<dbReference type="GO" id="GO:0102265">
    <property type="term" value="F:tRNA-dihydrouridine47 synthase activity"/>
    <property type="evidence" value="ECO:0007669"/>
    <property type="project" value="UniProtKB-EC"/>
</dbReference>
<feature type="zinc finger region" description="C3H1-type" evidence="18">
    <location>
        <begin position="140"/>
        <end position="165"/>
    </location>
</feature>
<dbReference type="EC" id="1.3.1.-" evidence="19"/>
<keyword evidence="13" id="KW-0520">NAD</keyword>
<dbReference type="Pfam" id="PF25585">
    <property type="entry name" value="zf-CCCH_DUS3L"/>
    <property type="match status" value="1"/>
</dbReference>
<dbReference type="InParanoid" id="A0A0G4GH78"/>
<comment type="catalytic activity">
    <reaction evidence="17">
        <text>5,6-dihydrouridine(47) in tRNA + NADP(+) = uridine(47) in tRNA + NADPH + H(+)</text>
        <dbReference type="Rhea" id="RHEA:53360"/>
        <dbReference type="Rhea" id="RHEA-COMP:13539"/>
        <dbReference type="Rhea" id="RHEA-COMP:13540"/>
        <dbReference type="ChEBI" id="CHEBI:15378"/>
        <dbReference type="ChEBI" id="CHEBI:57783"/>
        <dbReference type="ChEBI" id="CHEBI:58349"/>
        <dbReference type="ChEBI" id="CHEBI:65315"/>
        <dbReference type="ChEBI" id="CHEBI:74443"/>
        <dbReference type="EC" id="1.3.1.89"/>
    </reaction>
    <physiologicalReaction direction="right-to-left" evidence="17">
        <dbReference type="Rhea" id="RHEA:53362"/>
    </physiologicalReaction>
</comment>
<evidence type="ECO:0000256" key="2">
    <source>
        <dbReference type="ARBA" id="ARBA00012376"/>
    </source>
</evidence>
<feature type="region of interest" description="Disordered" evidence="20">
    <location>
        <begin position="618"/>
        <end position="660"/>
    </location>
</feature>
<dbReference type="STRING" id="1169540.A0A0G4GH78"/>
<feature type="region of interest" description="Disordered" evidence="20">
    <location>
        <begin position="227"/>
        <end position="250"/>
    </location>
</feature>
<keyword evidence="11" id="KW-0521">NADP</keyword>
<comment type="catalytic activity">
    <reaction evidence="15">
        <text>a 5,6-dihydrouridine in mRNA + NAD(+) = a uridine in mRNA + NADH + H(+)</text>
        <dbReference type="Rhea" id="RHEA:69851"/>
        <dbReference type="Rhea" id="RHEA-COMP:14658"/>
        <dbReference type="Rhea" id="RHEA-COMP:17789"/>
        <dbReference type="ChEBI" id="CHEBI:15378"/>
        <dbReference type="ChEBI" id="CHEBI:57540"/>
        <dbReference type="ChEBI" id="CHEBI:57945"/>
        <dbReference type="ChEBI" id="CHEBI:65315"/>
        <dbReference type="ChEBI" id="CHEBI:74443"/>
    </reaction>
    <physiologicalReaction direction="right-to-left" evidence="15">
        <dbReference type="Rhea" id="RHEA:69853"/>
    </physiologicalReaction>
</comment>
<evidence type="ECO:0000256" key="11">
    <source>
        <dbReference type="ARBA" id="ARBA00022857"/>
    </source>
</evidence>
<name>A0A0G4GH78_VITBC</name>
<dbReference type="CDD" id="cd02801">
    <property type="entry name" value="DUS_like_FMN"/>
    <property type="match status" value="1"/>
</dbReference>
<evidence type="ECO:0000256" key="6">
    <source>
        <dbReference type="ARBA" id="ARBA00022694"/>
    </source>
</evidence>
<keyword evidence="10 18" id="KW-0862">Zinc</keyword>
<gene>
    <name evidence="22" type="ORF">Vbra_9958</name>
</gene>
<feature type="compositionally biased region" description="Basic and acidic residues" evidence="20">
    <location>
        <begin position="85"/>
        <end position="97"/>
    </location>
</feature>
<evidence type="ECO:0000256" key="16">
    <source>
        <dbReference type="ARBA" id="ARBA00049447"/>
    </source>
</evidence>
<evidence type="ECO:0000259" key="21">
    <source>
        <dbReference type="PROSITE" id="PS50103"/>
    </source>
</evidence>
<evidence type="ECO:0000256" key="18">
    <source>
        <dbReference type="PROSITE-ProRule" id="PRU00723"/>
    </source>
</evidence>
<evidence type="ECO:0000256" key="13">
    <source>
        <dbReference type="ARBA" id="ARBA00023027"/>
    </source>
</evidence>
<keyword evidence="3 19" id="KW-0285">Flavoprotein</keyword>
<dbReference type="Pfam" id="PF01207">
    <property type="entry name" value="Dus"/>
    <property type="match status" value="1"/>
</dbReference>
<dbReference type="PhylomeDB" id="A0A0G4GH78"/>
<keyword evidence="6 19" id="KW-0819">tRNA processing</keyword>
<dbReference type="VEuPathDB" id="CryptoDB:Vbra_9958"/>
<comment type="similarity">
    <text evidence="19">Belongs to the dus family. Dus3 subfamily.</text>
</comment>
<dbReference type="OMA" id="WSYIAEC"/>
<feature type="domain" description="C3H1-type" evidence="21">
    <location>
        <begin position="99"/>
        <end position="127"/>
    </location>
</feature>
<dbReference type="FunFam" id="3.20.20.70:FF:000067">
    <property type="entry name" value="tRNA-dihydrouridine(47) synthase [NAD(P)(+)]"/>
    <property type="match status" value="1"/>
</dbReference>
<evidence type="ECO:0000256" key="14">
    <source>
        <dbReference type="ARBA" id="ARBA00048266"/>
    </source>
</evidence>
<comment type="catalytic activity">
    <reaction evidence="14">
        <text>5,6-dihydrouridine(47) in tRNA + NAD(+) = uridine(47) in tRNA + NADH + H(+)</text>
        <dbReference type="Rhea" id="RHEA:53364"/>
        <dbReference type="Rhea" id="RHEA-COMP:13539"/>
        <dbReference type="Rhea" id="RHEA-COMP:13540"/>
        <dbReference type="ChEBI" id="CHEBI:15378"/>
        <dbReference type="ChEBI" id="CHEBI:57540"/>
        <dbReference type="ChEBI" id="CHEBI:57945"/>
        <dbReference type="ChEBI" id="CHEBI:65315"/>
        <dbReference type="ChEBI" id="CHEBI:74443"/>
        <dbReference type="EC" id="1.3.1.89"/>
    </reaction>
    <physiologicalReaction direction="right-to-left" evidence="14">
        <dbReference type="Rhea" id="RHEA:53366"/>
    </physiologicalReaction>
</comment>
<accession>A0A0G4GH78</accession>
<feature type="compositionally biased region" description="Pro residues" evidence="20">
    <location>
        <begin position="237"/>
        <end position="249"/>
    </location>
</feature>
<evidence type="ECO:0000313" key="23">
    <source>
        <dbReference type="Proteomes" id="UP000041254"/>
    </source>
</evidence>
<evidence type="ECO:0000256" key="3">
    <source>
        <dbReference type="ARBA" id="ARBA00022630"/>
    </source>
</evidence>
<dbReference type="PANTHER" id="PTHR45846:SF1">
    <property type="entry name" value="TRNA-DIHYDROURIDINE(47) SYNTHASE [NAD(P)(+)]-LIKE"/>
    <property type="match status" value="1"/>
</dbReference>
<evidence type="ECO:0000256" key="19">
    <source>
        <dbReference type="RuleBase" id="RU291113"/>
    </source>
</evidence>
<dbReference type="GO" id="GO:0050660">
    <property type="term" value="F:flavin adenine dinucleotide binding"/>
    <property type="evidence" value="ECO:0007669"/>
    <property type="project" value="UniProtKB-UniRule"/>
</dbReference>
<dbReference type="EMBL" id="CDMY01000666">
    <property type="protein sequence ID" value="CEM29095.1"/>
    <property type="molecule type" value="Genomic_DNA"/>
</dbReference>
<keyword evidence="8" id="KW-0677">Repeat</keyword>
<dbReference type="Gene3D" id="3.20.20.70">
    <property type="entry name" value="Aldolase class I"/>
    <property type="match status" value="1"/>
</dbReference>
<proteinExistence type="inferred from homology"/>
<dbReference type="OrthoDB" id="259935at2759"/>
<feature type="compositionally biased region" description="Low complexity" evidence="20">
    <location>
        <begin position="625"/>
        <end position="645"/>
    </location>
</feature>
<feature type="region of interest" description="Disordered" evidence="20">
    <location>
        <begin position="1"/>
        <end position="97"/>
    </location>
</feature>
<feature type="domain" description="C3H1-type" evidence="21">
    <location>
        <begin position="140"/>
        <end position="165"/>
    </location>
</feature>
<organism evidence="22 23">
    <name type="scientific">Vitrella brassicaformis (strain CCMP3155)</name>
    <dbReference type="NCBI Taxonomy" id="1169540"/>
    <lineage>
        <taxon>Eukaryota</taxon>
        <taxon>Sar</taxon>
        <taxon>Alveolata</taxon>
        <taxon>Colpodellida</taxon>
        <taxon>Vitrellaceae</taxon>
        <taxon>Vitrella</taxon>
    </lineage>
</organism>
<evidence type="ECO:0000256" key="9">
    <source>
        <dbReference type="ARBA" id="ARBA00022771"/>
    </source>
</evidence>
<dbReference type="AlphaFoldDB" id="A0A0G4GH78"/>
<dbReference type="Proteomes" id="UP000041254">
    <property type="component" value="Unassembled WGS sequence"/>
</dbReference>
<comment type="catalytic activity">
    <reaction evidence="16">
        <text>a 5,6-dihydrouridine in mRNA + NADP(+) = a uridine in mRNA + NADPH + H(+)</text>
        <dbReference type="Rhea" id="RHEA:69855"/>
        <dbReference type="Rhea" id="RHEA-COMP:14658"/>
        <dbReference type="Rhea" id="RHEA-COMP:17789"/>
        <dbReference type="ChEBI" id="CHEBI:15378"/>
        <dbReference type="ChEBI" id="CHEBI:57783"/>
        <dbReference type="ChEBI" id="CHEBI:58349"/>
        <dbReference type="ChEBI" id="CHEBI:65315"/>
        <dbReference type="ChEBI" id="CHEBI:74443"/>
    </reaction>
    <physiologicalReaction direction="right-to-left" evidence="16">
        <dbReference type="Rhea" id="RHEA:69857"/>
    </physiologicalReaction>
</comment>
<dbReference type="SUPFAM" id="SSF51395">
    <property type="entry name" value="FMN-linked oxidoreductases"/>
    <property type="match status" value="1"/>
</dbReference>
<dbReference type="GO" id="GO:0008270">
    <property type="term" value="F:zinc ion binding"/>
    <property type="evidence" value="ECO:0007669"/>
    <property type="project" value="UniProtKB-KW"/>
</dbReference>
<evidence type="ECO:0000256" key="12">
    <source>
        <dbReference type="ARBA" id="ARBA00023002"/>
    </source>
</evidence>
<sequence length="660" mass="73378">MASSETEEERQQRIDAIIARGNAPIKAEFIIPRPPRPSTADADASRRDDPAACTEQAADGKQTTLPQKRSAEDKGSRKRVRGQNKNKERRENRRLHQENREEQMCGRVAGMGECAFGDKCRFKHDLAAFMEVRPPDLGGDCPVFDKFGMCMAGANCRFGGKHIDAQGRNLTKDGEMVTPAMMDGHLKSCGVTNQLTDDIKHRLRKQRHSYPRSQAFVQTWEAYRTSLQEAKQTSSPLPDPPSAPLPPDPSIGAAIVSTWEDRRREGRSLDLRGKLVLAPLTTVGNLPFRRLCRRLGADVTVGEMALADSLLQGKPSEWALLKRHEEEKCFGVQVASGWPDVMTRCAEMLDEHVSCDFVDINMGCPLDQVHRWGAGTVLSTKPQRLEGIVRGMSSILACPLTIKMRNAHNEPSYTAHNLMPKLEEWGVSAICLHARTAKQRYTKKADWDYMQVCKQTLKKVPLIGCGDIMNWEEAEDHLLHSGADSLMVARGALIKPWIFTEIREKRHWDISASERLDILRDYAKFGMENWGSDPKGVATTRRFMLEWLSFLSRYIPVGLLERVPCHINLRPDPFVGRNDLETKMASTNVKDWIEISEMLLGPVPKDFTFMPKHKSSGYANASTNGVSTGSGPASTTTADAAADGADGAGGSDELRGGDWG</sequence>
<keyword evidence="4 19" id="KW-0288">FMN</keyword>
<evidence type="ECO:0000256" key="17">
    <source>
        <dbReference type="ARBA" id="ARBA00049513"/>
    </source>
</evidence>
<evidence type="ECO:0000256" key="20">
    <source>
        <dbReference type="SAM" id="MobiDB-lite"/>
    </source>
</evidence>
<evidence type="ECO:0000256" key="10">
    <source>
        <dbReference type="ARBA" id="ARBA00022833"/>
    </source>
</evidence>
<evidence type="ECO:0000313" key="22">
    <source>
        <dbReference type="EMBL" id="CEM29095.1"/>
    </source>
</evidence>
<keyword evidence="12 19" id="KW-0560">Oxidoreductase</keyword>
<evidence type="ECO:0000256" key="4">
    <source>
        <dbReference type="ARBA" id="ARBA00022643"/>
    </source>
</evidence>
<dbReference type="GO" id="GO:0003723">
    <property type="term" value="F:RNA binding"/>
    <property type="evidence" value="ECO:0007669"/>
    <property type="project" value="TreeGrafter"/>
</dbReference>
<dbReference type="GO" id="GO:0006397">
    <property type="term" value="P:mRNA processing"/>
    <property type="evidence" value="ECO:0007669"/>
    <property type="project" value="UniProtKB-KW"/>
</dbReference>
<keyword evidence="9 18" id="KW-0863">Zinc-finger</keyword>
<keyword evidence="5" id="KW-0507">mRNA processing</keyword>
<dbReference type="InterPro" id="IPR035587">
    <property type="entry name" value="DUS-like_FMN-bd"/>
</dbReference>
<dbReference type="GO" id="GO:0106414">
    <property type="term" value="F:mRNA dihydrouridine synthase activity"/>
    <property type="evidence" value="ECO:0007669"/>
    <property type="project" value="RHEA"/>
</dbReference>
<dbReference type="Gene3D" id="4.10.1000.10">
    <property type="entry name" value="Zinc finger, CCCH-type"/>
    <property type="match status" value="1"/>
</dbReference>
<keyword evidence="23" id="KW-1185">Reference proteome</keyword>
<protein>
    <recommendedName>
        <fullName evidence="2 19">tRNA-dihydrouridine(47) synthase [NAD(P)(+)]</fullName>
        <ecNumber evidence="19">1.3.1.-</ecNumber>
    </recommendedName>
    <alternativeName>
        <fullName evidence="19">tRNA-dihydrouridine synthase 3</fullName>
    </alternativeName>
</protein>
<reference evidence="22 23" key="1">
    <citation type="submission" date="2014-11" db="EMBL/GenBank/DDBJ databases">
        <authorList>
            <person name="Zhu J."/>
            <person name="Qi W."/>
            <person name="Song R."/>
        </authorList>
    </citation>
    <scope>NUCLEOTIDE SEQUENCE [LARGE SCALE GENOMIC DNA]</scope>
</reference>